<sequence>MQSPGCYWVNIERQGDARQLCRQIINAQGADTRAALVCCGERPKELMADLPPSGAENPGPPASLPLFTLPEKKVRSPSADL</sequence>
<organism evidence="2">
    <name type="scientific">Acerihabitans sp. KWT182</name>
    <dbReference type="NCBI Taxonomy" id="3157919"/>
    <lineage>
        <taxon>Bacteria</taxon>
        <taxon>Pseudomonadati</taxon>
        <taxon>Pseudomonadota</taxon>
        <taxon>Gammaproteobacteria</taxon>
        <taxon>Enterobacterales</taxon>
        <taxon>Pectobacteriaceae</taxon>
        <taxon>Acerihabitans</taxon>
    </lineage>
</organism>
<dbReference type="InterPro" id="IPR017745">
    <property type="entry name" value="BcsE"/>
</dbReference>
<gene>
    <name evidence="2" type="ORF">ABK905_17480</name>
</gene>
<accession>A0AAU7Q6B1</accession>
<proteinExistence type="predicted"/>
<feature type="region of interest" description="Disordered" evidence="1">
    <location>
        <begin position="48"/>
        <end position="81"/>
    </location>
</feature>
<protein>
    <submittedName>
        <fullName evidence="2">BcsE family c-di-GMP-binding protein</fullName>
    </submittedName>
</protein>
<dbReference type="AlphaFoldDB" id="A0AAU7Q6B1"/>
<evidence type="ECO:0000256" key="1">
    <source>
        <dbReference type="SAM" id="MobiDB-lite"/>
    </source>
</evidence>
<name>A0AAU7Q6B1_9GAMM</name>
<dbReference type="GO" id="GO:0035438">
    <property type="term" value="F:cyclic-di-GMP binding"/>
    <property type="evidence" value="ECO:0007669"/>
    <property type="project" value="InterPro"/>
</dbReference>
<reference evidence="2" key="1">
    <citation type="submission" date="2024-06" db="EMBL/GenBank/DDBJ databases">
        <authorList>
            <person name="Coelho C."/>
            <person name="Bento M."/>
            <person name="Garcia E."/>
            <person name="Camelo A."/>
            <person name="Brandao I."/>
            <person name="Espirito Santo C."/>
            <person name="Trovao J."/>
            <person name="Verissimo A."/>
            <person name="Costa J."/>
            <person name="Tiago I."/>
        </authorList>
    </citation>
    <scope>NUCLEOTIDE SEQUENCE</scope>
    <source>
        <strain evidence="2">KWT182</strain>
    </source>
</reference>
<dbReference type="Pfam" id="PF10995">
    <property type="entry name" value="CBP_BcsE"/>
    <property type="match status" value="1"/>
</dbReference>
<evidence type="ECO:0000313" key="2">
    <source>
        <dbReference type="EMBL" id="XBS68485.1"/>
    </source>
</evidence>
<dbReference type="EMBL" id="CP157947">
    <property type="protein sequence ID" value="XBS68485.1"/>
    <property type="molecule type" value="Genomic_DNA"/>
</dbReference>